<dbReference type="GO" id="GO:0005886">
    <property type="term" value="C:plasma membrane"/>
    <property type="evidence" value="ECO:0007669"/>
    <property type="project" value="TreeGrafter"/>
</dbReference>
<name>A0A380BAZ2_SPHSI</name>
<keyword evidence="6" id="KW-0902">Two-component regulatory system</keyword>
<evidence type="ECO:0000256" key="1">
    <source>
        <dbReference type="ARBA" id="ARBA00000085"/>
    </source>
</evidence>
<dbReference type="InterPro" id="IPR036890">
    <property type="entry name" value="HATPase_C_sf"/>
</dbReference>
<dbReference type="InterPro" id="IPR003594">
    <property type="entry name" value="HATPase_dom"/>
</dbReference>
<dbReference type="RefSeq" id="WP_003013110.1">
    <property type="nucleotide sequence ID" value="NZ_CP068082.1"/>
</dbReference>
<feature type="transmembrane region" description="Helical" evidence="8">
    <location>
        <begin position="31"/>
        <end position="51"/>
    </location>
</feature>
<keyword evidence="7 8" id="KW-0472">Membrane</keyword>
<dbReference type="Pfam" id="PF00512">
    <property type="entry name" value="HisKA"/>
    <property type="match status" value="1"/>
</dbReference>
<dbReference type="Pfam" id="PF02518">
    <property type="entry name" value="HATPase_c"/>
    <property type="match status" value="1"/>
</dbReference>
<keyword evidence="8" id="KW-1133">Transmembrane helix</keyword>
<dbReference type="InterPro" id="IPR005467">
    <property type="entry name" value="His_kinase_dom"/>
</dbReference>
<keyword evidence="3" id="KW-0597">Phosphoprotein</keyword>
<dbReference type="PRINTS" id="PR00344">
    <property type="entry name" value="BCTRLSENSOR"/>
</dbReference>
<dbReference type="FunFam" id="1.10.287.130:FF:000001">
    <property type="entry name" value="Two-component sensor histidine kinase"/>
    <property type="match status" value="1"/>
</dbReference>
<keyword evidence="5" id="KW-0418">Kinase</keyword>
<comment type="catalytic activity">
    <reaction evidence="1">
        <text>ATP + protein L-histidine = ADP + protein N-phospho-L-histidine.</text>
        <dbReference type="EC" id="2.7.13.3"/>
    </reaction>
</comment>
<keyword evidence="8" id="KW-0812">Transmembrane</keyword>
<dbReference type="Proteomes" id="UP000254893">
    <property type="component" value="Unassembled WGS sequence"/>
</dbReference>
<dbReference type="FunFam" id="3.30.565.10:FF:000006">
    <property type="entry name" value="Sensor histidine kinase WalK"/>
    <property type="match status" value="1"/>
</dbReference>
<evidence type="ECO:0000259" key="9">
    <source>
        <dbReference type="PROSITE" id="PS50109"/>
    </source>
</evidence>
<gene>
    <name evidence="10" type="primary">phoR_1</name>
    <name evidence="10" type="ORF">NCTC11388_00286</name>
</gene>
<dbReference type="EC" id="2.7.13.3" evidence="2"/>
<keyword evidence="4 10" id="KW-0808">Transferase</keyword>
<evidence type="ECO:0000256" key="3">
    <source>
        <dbReference type="ARBA" id="ARBA00022553"/>
    </source>
</evidence>
<dbReference type="SUPFAM" id="SSF55874">
    <property type="entry name" value="ATPase domain of HSP90 chaperone/DNA topoisomerase II/histidine kinase"/>
    <property type="match status" value="1"/>
</dbReference>
<protein>
    <recommendedName>
        <fullName evidence="2">histidine kinase</fullName>
        <ecNumber evidence="2">2.7.13.3</ecNumber>
    </recommendedName>
</protein>
<dbReference type="InterPro" id="IPR004358">
    <property type="entry name" value="Sig_transdc_His_kin-like_C"/>
</dbReference>
<feature type="domain" description="Histidine kinase" evidence="9">
    <location>
        <begin position="122"/>
        <end position="342"/>
    </location>
</feature>
<dbReference type="PANTHER" id="PTHR45453:SF1">
    <property type="entry name" value="PHOSPHATE REGULON SENSOR PROTEIN PHOR"/>
    <property type="match status" value="1"/>
</dbReference>
<proteinExistence type="predicted"/>
<evidence type="ECO:0000256" key="2">
    <source>
        <dbReference type="ARBA" id="ARBA00012438"/>
    </source>
</evidence>
<evidence type="ECO:0000256" key="7">
    <source>
        <dbReference type="ARBA" id="ARBA00023136"/>
    </source>
</evidence>
<dbReference type="SUPFAM" id="SSF47384">
    <property type="entry name" value="Homodimeric domain of signal transducing histidine kinase"/>
    <property type="match status" value="1"/>
</dbReference>
<dbReference type="EMBL" id="UGYW01000001">
    <property type="protein sequence ID" value="SUI97186.1"/>
    <property type="molecule type" value="Genomic_DNA"/>
</dbReference>
<dbReference type="CDD" id="cd00082">
    <property type="entry name" value="HisKA"/>
    <property type="match status" value="1"/>
</dbReference>
<evidence type="ECO:0000313" key="11">
    <source>
        <dbReference type="Proteomes" id="UP000254893"/>
    </source>
</evidence>
<dbReference type="SMART" id="SM00387">
    <property type="entry name" value="HATPase_c"/>
    <property type="match status" value="1"/>
</dbReference>
<evidence type="ECO:0000313" key="10">
    <source>
        <dbReference type="EMBL" id="SUI97186.1"/>
    </source>
</evidence>
<dbReference type="InterPro" id="IPR050351">
    <property type="entry name" value="BphY/WalK/GraS-like"/>
</dbReference>
<dbReference type="PROSITE" id="PS50109">
    <property type="entry name" value="HIS_KIN"/>
    <property type="match status" value="1"/>
</dbReference>
<dbReference type="PANTHER" id="PTHR45453">
    <property type="entry name" value="PHOSPHATE REGULON SENSOR PROTEIN PHOR"/>
    <property type="match status" value="1"/>
</dbReference>
<dbReference type="Gene3D" id="1.10.287.130">
    <property type="match status" value="1"/>
</dbReference>
<dbReference type="InterPro" id="IPR036097">
    <property type="entry name" value="HisK_dim/P_sf"/>
</dbReference>
<evidence type="ECO:0000256" key="4">
    <source>
        <dbReference type="ARBA" id="ARBA00022679"/>
    </source>
</evidence>
<dbReference type="GO" id="GO:0004721">
    <property type="term" value="F:phosphoprotein phosphatase activity"/>
    <property type="evidence" value="ECO:0007669"/>
    <property type="project" value="TreeGrafter"/>
</dbReference>
<dbReference type="AlphaFoldDB" id="A0A380BAZ2"/>
<accession>A0A380BAZ2</accession>
<reference evidence="10 11" key="1">
    <citation type="submission" date="2018-06" db="EMBL/GenBank/DDBJ databases">
        <authorList>
            <consortium name="Pathogen Informatics"/>
            <person name="Doyle S."/>
        </authorList>
    </citation>
    <scope>NUCLEOTIDE SEQUENCE [LARGE SCALE GENOMIC DNA]</scope>
    <source>
        <strain evidence="10 11">NCTC11388</strain>
    </source>
</reference>
<dbReference type="GO" id="GO:0016036">
    <property type="term" value="P:cellular response to phosphate starvation"/>
    <property type="evidence" value="ECO:0007669"/>
    <property type="project" value="TreeGrafter"/>
</dbReference>
<dbReference type="SMART" id="SM00388">
    <property type="entry name" value="HisKA"/>
    <property type="match status" value="1"/>
</dbReference>
<dbReference type="Gene3D" id="3.30.565.10">
    <property type="entry name" value="Histidine kinase-like ATPase, C-terminal domain"/>
    <property type="match status" value="1"/>
</dbReference>
<evidence type="ECO:0000256" key="5">
    <source>
        <dbReference type="ARBA" id="ARBA00022777"/>
    </source>
</evidence>
<dbReference type="GO" id="GO:0000155">
    <property type="term" value="F:phosphorelay sensor kinase activity"/>
    <property type="evidence" value="ECO:0007669"/>
    <property type="project" value="InterPro"/>
</dbReference>
<evidence type="ECO:0000256" key="8">
    <source>
        <dbReference type="SAM" id="Phobius"/>
    </source>
</evidence>
<dbReference type="CDD" id="cd00075">
    <property type="entry name" value="HATPase"/>
    <property type="match status" value="1"/>
</dbReference>
<evidence type="ECO:0000256" key="6">
    <source>
        <dbReference type="ARBA" id="ARBA00023012"/>
    </source>
</evidence>
<dbReference type="InterPro" id="IPR003661">
    <property type="entry name" value="HisK_dim/P_dom"/>
</dbReference>
<feature type="transmembrane region" description="Helical" evidence="8">
    <location>
        <begin position="5"/>
        <end position="25"/>
    </location>
</feature>
<organism evidence="10 11">
    <name type="scientific">Sphingobacterium spiritivorum</name>
    <name type="common">Flavobacterium spiritivorum</name>
    <dbReference type="NCBI Taxonomy" id="258"/>
    <lineage>
        <taxon>Bacteria</taxon>
        <taxon>Pseudomonadati</taxon>
        <taxon>Bacteroidota</taxon>
        <taxon>Sphingobacteriia</taxon>
        <taxon>Sphingobacteriales</taxon>
        <taxon>Sphingobacteriaceae</taxon>
        <taxon>Sphingobacterium</taxon>
    </lineage>
</organism>
<sequence length="343" mass="39384">MNFKLLVLINAAAVGLSISIVSFYYQHDIKAAFIIFGISLIVSFVVFYFLFEKYIYRRINTIYKLIHNLKLGKDLKDALGEYVSDDPITDAEREVRDWAKEKKSEIDKLRSQEKFRREFLSNISHEFKTPLFAIQGYIETLQDGLIEEDPEMAKGFLDKASKNLDRLSYLIHDLDEISKLESGRISLNIEKFDLSELIKETIENLDDKAKSQKIDIVFKQKYQNVTFVKADRKKIQQVLTNLIDNSIKYGKTGGSTDIRIFPLFEQVLVEVTDDGQGIEEKNLPRVFERFYRTDKSRSRGIGGSGLGLAIVKHIVEAHQQNVNVRSTEGIGTTFGFTLEKSKN</sequence>